<reference evidence="2 3" key="1">
    <citation type="submission" date="2020-08" db="EMBL/GenBank/DDBJ databases">
        <authorList>
            <person name="Liu C."/>
            <person name="Sun Q."/>
        </authorList>
    </citation>
    <scope>NUCLEOTIDE SEQUENCE [LARGE SCALE GENOMIC DNA]</scope>
    <source>
        <strain evidence="2 3">NSJ-22</strain>
    </source>
</reference>
<dbReference type="Pfam" id="PF05598">
    <property type="entry name" value="DUF772"/>
    <property type="match status" value="1"/>
</dbReference>
<gene>
    <name evidence="2" type="ORF">H8909_03935</name>
</gene>
<dbReference type="Proteomes" id="UP000603474">
    <property type="component" value="Unassembled WGS sequence"/>
</dbReference>
<dbReference type="EMBL" id="JACRWG010000009">
    <property type="protein sequence ID" value="MBC6009401.1"/>
    <property type="molecule type" value="Genomic_DNA"/>
</dbReference>
<accession>A0ABR7KAB0</accession>
<evidence type="ECO:0000313" key="3">
    <source>
        <dbReference type="Proteomes" id="UP000603474"/>
    </source>
</evidence>
<dbReference type="InterPro" id="IPR008490">
    <property type="entry name" value="Transposase_InsH_N"/>
</dbReference>
<feature type="domain" description="Transposase InsH N-terminal" evidence="1">
    <location>
        <begin position="18"/>
        <end position="96"/>
    </location>
</feature>
<protein>
    <submittedName>
        <fullName evidence="2">Transposase</fullName>
    </submittedName>
</protein>
<feature type="non-terminal residue" evidence="2">
    <location>
        <position position="97"/>
    </location>
</feature>
<keyword evidence="3" id="KW-1185">Reference proteome</keyword>
<evidence type="ECO:0000259" key="1">
    <source>
        <dbReference type="Pfam" id="PF05598"/>
    </source>
</evidence>
<evidence type="ECO:0000313" key="2">
    <source>
        <dbReference type="EMBL" id="MBC6009401.1"/>
    </source>
</evidence>
<name>A0ABR7KAB0_9FIRM</name>
<organism evidence="2 3">
    <name type="scientific">Catenibacterium faecis</name>
    <dbReference type="NCBI Taxonomy" id="2764323"/>
    <lineage>
        <taxon>Bacteria</taxon>
        <taxon>Bacillati</taxon>
        <taxon>Bacillota</taxon>
        <taxon>Erysipelotrichia</taxon>
        <taxon>Erysipelotrichales</taxon>
        <taxon>Coprobacillaceae</taxon>
        <taxon>Catenibacterium</taxon>
    </lineage>
</organism>
<comment type="caution">
    <text evidence="2">The sequence shown here is derived from an EMBL/GenBank/DDBJ whole genome shotgun (WGS) entry which is preliminary data.</text>
</comment>
<proteinExistence type="predicted"/>
<sequence>MAMTNRANIKRDGLIMSTLDDLVPQDHLVRTLEATIDWKFIYPLVKSLYSNFGRRSIDPVVLFKMIFINYTFGINSMRKTCEEIKVNIAYRWFLGIS</sequence>